<evidence type="ECO:0000313" key="2">
    <source>
        <dbReference type="Proteomes" id="UP001153712"/>
    </source>
</evidence>
<dbReference type="EMBL" id="OU900096">
    <property type="protein sequence ID" value="CAG9860855.1"/>
    <property type="molecule type" value="Genomic_DNA"/>
</dbReference>
<keyword evidence="2" id="KW-1185">Reference proteome</keyword>
<gene>
    <name evidence="1" type="ORF">PHYEVI_LOCUS7203</name>
</gene>
<proteinExistence type="predicted"/>
<dbReference type="Proteomes" id="UP001153712">
    <property type="component" value="Chromosome 3"/>
</dbReference>
<evidence type="ECO:0000313" key="1">
    <source>
        <dbReference type="EMBL" id="CAG9860855.1"/>
    </source>
</evidence>
<protein>
    <submittedName>
        <fullName evidence="1">Uncharacterized protein</fullName>
    </submittedName>
</protein>
<name>A0A9N9TPX1_PHYSR</name>
<dbReference type="AlphaFoldDB" id="A0A9N9TPX1"/>
<accession>A0A9N9TPX1</accession>
<sequence>MVVKSKKTPKIRTKFSRKTKVNNFTEIEEIKRRYNNTIYPRITSPKINKRRPLARRPNDQPPKINRLKTMKQSYSTIQKAKRKLKKYSNKKPSHTNVSSPLDSINYPINLCKMRRPNNNNPPIVSPRKPFQSYELLSFRRNAWRNINILHNKPPTPLRYRNKPASLIIEIKPFIQDSPCMPRKYSKPKMKQIR</sequence>
<reference evidence="1" key="1">
    <citation type="submission" date="2022-01" db="EMBL/GenBank/DDBJ databases">
        <authorList>
            <person name="King R."/>
        </authorList>
    </citation>
    <scope>NUCLEOTIDE SEQUENCE</scope>
</reference>
<organism evidence="1 2">
    <name type="scientific">Phyllotreta striolata</name>
    <name type="common">Striped flea beetle</name>
    <name type="synonym">Crioceris striolata</name>
    <dbReference type="NCBI Taxonomy" id="444603"/>
    <lineage>
        <taxon>Eukaryota</taxon>
        <taxon>Metazoa</taxon>
        <taxon>Ecdysozoa</taxon>
        <taxon>Arthropoda</taxon>
        <taxon>Hexapoda</taxon>
        <taxon>Insecta</taxon>
        <taxon>Pterygota</taxon>
        <taxon>Neoptera</taxon>
        <taxon>Endopterygota</taxon>
        <taxon>Coleoptera</taxon>
        <taxon>Polyphaga</taxon>
        <taxon>Cucujiformia</taxon>
        <taxon>Chrysomeloidea</taxon>
        <taxon>Chrysomelidae</taxon>
        <taxon>Galerucinae</taxon>
        <taxon>Alticini</taxon>
        <taxon>Phyllotreta</taxon>
    </lineage>
</organism>